<evidence type="ECO:0000256" key="1">
    <source>
        <dbReference type="ARBA" id="ARBA00001656"/>
    </source>
</evidence>
<dbReference type="PROSITE" id="PS01180">
    <property type="entry name" value="CUB"/>
    <property type="match status" value="2"/>
</dbReference>
<dbReference type="FunFam" id="2.40.10.10:FF:000068">
    <property type="entry name" value="transmembrane protease serine 2"/>
    <property type="match status" value="1"/>
</dbReference>
<evidence type="ECO:0000256" key="9">
    <source>
        <dbReference type="ARBA" id="ARBA00022801"/>
    </source>
</evidence>
<dbReference type="AlphaFoldDB" id="A0A8M9PVG0"/>
<evidence type="ECO:0000256" key="4">
    <source>
        <dbReference type="ARBA" id="ARBA00017161"/>
    </source>
</evidence>
<protein>
    <recommendedName>
        <fullName evidence="4">Acrosin</fullName>
        <ecNumber evidence="3">3.4.21.10</ecNumber>
    </recommendedName>
</protein>
<keyword evidence="11 13" id="KW-1015">Disulfide bond</keyword>
<keyword evidence="7" id="KW-0732">Signal</keyword>
<evidence type="ECO:0000256" key="2">
    <source>
        <dbReference type="ARBA" id="ARBA00004613"/>
    </source>
</evidence>
<evidence type="ECO:0000256" key="13">
    <source>
        <dbReference type="PROSITE-ProRule" id="PRU00059"/>
    </source>
</evidence>
<comment type="catalytic activity">
    <reaction evidence="1">
        <text>Preferential cleavage: Arg-|-Xaa, Lys-|-Xaa.</text>
        <dbReference type="EC" id="3.4.21.10"/>
    </reaction>
</comment>
<keyword evidence="14" id="KW-1185">Reference proteome</keyword>
<dbReference type="InterPro" id="IPR000859">
    <property type="entry name" value="CUB_dom"/>
</dbReference>
<dbReference type="FunFam" id="2.40.10.10:FF:000054">
    <property type="entry name" value="Complement C1r subcomponent"/>
    <property type="match status" value="1"/>
</dbReference>
<dbReference type="RefSeq" id="XP_021326331.3">
    <property type="nucleotide sequence ID" value="XM_021470656.3"/>
</dbReference>
<dbReference type="InterPro" id="IPR033116">
    <property type="entry name" value="TRYPSIN_SER"/>
</dbReference>
<evidence type="ECO:0000313" key="14">
    <source>
        <dbReference type="Proteomes" id="UP000000437"/>
    </source>
</evidence>
<keyword evidence="8" id="KW-0677">Repeat</keyword>
<keyword evidence="12" id="KW-0325">Glycoprotein</keyword>
<name>A0A8M9PVG0_DANRE</name>
<comment type="subcellular location">
    <subcellularLocation>
        <location evidence="2">Secreted</location>
    </subcellularLocation>
</comment>
<dbReference type="PANTHER" id="PTHR24252">
    <property type="entry name" value="ACROSIN-RELATED"/>
    <property type="match status" value="1"/>
</dbReference>
<gene>
    <name evidence="15" type="primary">LOC101884131</name>
</gene>
<evidence type="ECO:0000256" key="7">
    <source>
        <dbReference type="ARBA" id="ARBA00022729"/>
    </source>
</evidence>
<dbReference type="SUPFAM" id="SSF50494">
    <property type="entry name" value="Trypsin-like serine proteases"/>
    <property type="match status" value="2"/>
</dbReference>
<dbReference type="SMART" id="SM00020">
    <property type="entry name" value="Tryp_SPc"/>
    <property type="match status" value="1"/>
</dbReference>
<proteinExistence type="predicted"/>
<evidence type="ECO:0000256" key="8">
    <source>
        <dbReference type="ARBA" id="ARBA00022737"/>
    </source>
</evidence>
<dbReference type="GO" id="GO:0005576">
    <property type="term" value="C:extracellular region"/>
    <property type="evidence" value="ECO:0007669"/>
    <property type="project" value="UniProtKB-SubCell"/>
</dbReference>
<reference evidence="15" key="1">
    <citation type="submission" date="2025-08" db="UniProtKB">
        <authorList>
            <consortium name="RefSeq"/>
        </authorList>
    </citation>
    <scope>IDENTIFICATION</scope>
    <source>
        <strain evidence="15">Tuebingen</strain>
        <tissue evidence="15">Fibroblasts and whole tissue</tissue>
    </source>
</reference>
<dbReference type="Gene3D" id="2.60.120.290">
    <property type="entry name" value="Spermadhesin, CUB domain"/>
    <property type="match status" value="2"/>
</dbReference>
<dbReference type="PROSITE" id="PS00135">
    <property type="entry name" value="TRYPSIN_SER"/>
    <property type="match status" value="1"/>
</dbReference>
<dbReference type="SUPFAM" id="SSF49854">
    <property type="entry name" value="Spermadhesin, CUB domain"/>
    <property type="match status" value="2"/>
</dbReference>
<evidence type="ECO:0000256" key="10">
    <source>
        <dbReference type="ARBA" id="ARBA00022825"/>
    </source>
</evidence>
<evidence type="ECO:0000256" key="5">
    <source>
        <dbReference type="ARBA" id="ARBA00022525"/>
    </source>
</evidence>
<evidence type="ECO:0000256" key="6">
    <source>
        <dbReference type="ARBA" id="ARBA00022670"/>
    </source>
</evidence>
<dbReference type="InterPro" id="IPR001314">
    <property type="entry name" value="Peptidase_S1A"/>
</dbReference>
<evidence type="ECO:0000256" key="12">
    <source>
        <dbReference type="ARBA" id="ARBA00023180"/>
    </source>
</evidence>
<keyword evidence="5" id="KW-0964">Secreted</keyword>
<evidence type="ECO:0000313" key="15">
    <source>
        <dbReference type="RefSeq" id="XP_021326331.3"/>
    </source>
</evidence>
<keyword evidence="9" id="KW-0378">Hydrolase</keyword>
<dbReference type="InterPro" id="IPR009003">
    <property type="entry name" value="Peptidase_S1_PA"/>
</dbReference>
<dbReference type="CDD" id="cd00190">
    <property type="entry name" value="Tryp_SPc"/>
    <property type="match status" value="1"/>
</dbReference>
<evidence type="ECO:0000256" key="11">
    <source>
        <dbReference type="ARBA" id="ARBA00023157"/>
    </source>
</evidence>
<dbReference type="PRINTS" id="PR00722">
    <property type="entry name" value="CHYMOTRYPSIN"/>
</dbReference>
<dbReference type="Pfam" id="PF00089">
    <property type="entry name" value="Trypsin"/>
    <property type="match status" value="2"/>
</dbReference>
<keyword evidence="10" id="KW-0720">Serine protease</keyword>
<dbReference type="GO" id="GO:0006508">
    <property type="term" value="P:proteolysis"/>
    <property type="evidence" value="ECO:0007669"/>
    <property type="project" value="UniProtKB-KW"/>
</dbReference>
<dbReference type="FunFam" id="2.60.120.290:FF:000013">
    <property type="entry name" value="Membrane frizzled-related protein"/>
    <property type="match status" value="1"/>
</dbReference>
<dbReference type="InterPro" id="IPR001254">
    <property type="entry name" value="Trypsin_dom"/>
</dbReference>
<dbReference type="Pfam" id="PF00431">
    <property type="entry name" value="CUB"/>
    <property type="match status" value="2"/>
</dbReference>
<dbReference type="GO" id="GO:0004252">
    <property type="term" value="F:serine-type endopeptidase activity"/>
    <property type="evidence" value="ECO:0007669"/>
    <property type="project" value="InterPro"/>
</dbReference>
<dbReference type="SMART" id="SM00042">
    <property type="entry name" value="CUB"/>
    <property type="match status" value="2"/>
</dbReference>
<dbReference type="Proteomes" id="UP000000437">
    <property type="component" value="Chromosome 25"/>
</dbReference>
<evidence type="ECO:0000256" key="3">
    <source>
        <dbReference type="ARBA" id="ARBA00012050"/>
    </source>
</evidence>
<dbReference type="InterPro" id="IPR043504">
    <property type="entry name" value="Peptidase_S1_PA_chymotrypsin"/>
</dbReference>
<dbReference type="PANTHER" id="PTHR24252:SF8">
    <property type="entry name" value="ACROSIN"/>
    <property type="match status" value="1"/>
</dbReference>
<dbReference type="Gene3D" id="2.40.10.10">
    <property type="entry name" value="Trypsin-like serine proteases"/>
    <property type="match status" value="2"/>
</dbReference>
<dbReference type="KEGG" id="dre:101884131"/>
<dbReference type="FunFam" id="2.60.120.290:FF:000005">
    <property type="entry name" value="Procollagen C-endopeptidase enhancer 1"/>
    <property type="match status" value="1"/>
</dbReference>
<comment type="caution">
    <text evidence="13">Lacks conserved residue(s) required for the propagation of feature annotation.</text>
</comment>
<dbReference type="EC" id="3.4.21.10" evidence="3"/>
<accession>A0A8M9PVG0</accession>
<keyword evidence="6" id="KW-0645">Protease</keyword>
<organism evidence="14 15">
    <name type="scientific">Danio rerio</name>
    <name type="common">Zebrafish</name>
    <name type="synonym">Brachydanio rerio</name>
    <dbReference type="NCBI Taxonomy" id="7955"/>
    <lineage>
        <taxon>Eukaryota</taxon>
        <taxon>Metazoa</taxon>
        <taxon>Chordata</taxon>
        <taxon>Craniata</taxon>
        <taxon>Vertebrata</taxon>
        <taxon>Euteleostomi</taxon>
        <taxon>Actinopterygii</taxon>
        <taxon>Neopterygii</taxon>
        <taxon>Teleostei</taxon>
        <taxon>Ostariophysi</taxon>
        <taxon>Cypriniformes</taxon>
        <taxon>Danionidae</taxon>
        <taxon>Danioninae</taxon>
        <taxon>Danio</taxon>
    </lineage>
</organism>
<dbReference type="PROSITE" id="PS50240">
    <property type="entry name" value="TRYPSIN_DOM"/>
    <property type="match status" value="2"/>
</dbReference>
<sequence>MSVLSYKTFAGFLSLLVCLGMTFGPYLSEAKCGSCKARGFLDRSLRVVGGSEARHGSHPWLVSLRIRGSHFCAAAILTDHWLLTAAHCFASVSKDFLHRIEAVAGNFNQRKIDRGQKSFQVKTIKFHEKYQRNSPMSYDIALLEINGRIHFGDYIKPVCLPNPGERFLPMTMCVVGGWGRITERGSLSSVLQEVHLDLLDQSKCKHVIKTLKPGQKTFTVMCAGPERGGRDACQGDSGGPLLCPRADGRWVAVGVTSWGKGCGRSWNNNKFKPGSRRGSPGVFTDVLMFLSWIKSNLRKGLDRSLCSVPDGVVVGNEGVIRNPVLPGQSYNNNEMCLWFIQVTTGQQILLKFIEIDLENDTQCQNDQLTVYVDESRQIGRFCGSQPPSPILIGASHNVKVQFASDISSTGAGFTIQFSGVPEDYSFGAECGTVVLLEPKGAVKSPAYPQAYSNNSLCRWVIYAPKGHIVKLDFDDFDLEESEDCEYDSLTVFGDTDGKDEIVAVCGQSIPPAVLSYNHIMYLQFNTDSTISARGFSASLSFISEKDLRETVYEDQGEEADDDSRVISPHLQAALCGMPDVTDASGLDGLKSAEDDGKVPWLWHVSISLDSGHHCNGVIIQAQWILTNAHCVNDLDERLLRILSVTAHGLNKQTREVFRVFVNPQFNSSSLDYNVALLQLSSPLNLSGRTQPACLPSAGQEIPPSLQCWTPVWTGQMSGHEQWLKISVMERAVCEQHQRTRLTPTLLCAGLSSGDSGVPYWNSGSLYCLTNTSGVVLMGLKSWGETYGGTQKPAVYSSVPATMHWISQMLNTE</sequence>
<dbReference type="InterPro" id="IPR035914">
    <property type="entry name" value="Sperma_CUB_dom_sf"/>
</dbReference>
<dbReference type="CDD" id="cd00041">
    <property type="entry name" value="CUB"/>
    <property type="match status" value="2"/>
</dbReference>